<keyword evidence="5" id="KW-0004">4Fe-4S</keyword>
<evidence type="ECO:0000256" key="3">
    <source>
        <dbReference type="ARBA" id="ARBA00012030"/>
    </source>
</evidence>
<organism evidence="13">
    <name type="scientific">Ignisphaera aggregans</name>
    <dbReference type="NCBI Taxonomy" id="334771"/>
    <lineage>
        <taxon>Archaea</taxon>
        <taxon>Thermoproteota</taxon>
        <taxon>Thermoprotei</taxon>
        <taxon>Desulfurococcales</taxon>
        <taxon>Desulfurococcaceae</taxon>
        <taxon>Ignisphaera</taxon>
    </lineage>
</organism>
<dbReference type="GO" id="GO:0051539">
    <property type="term" value="F:4 iron, 4 sulfur cluster binding"/>
    <property type="evidence" value="ECO:0007669"/>
    <property type="project" value="UniProtKB-KW"/>
</dbReference>
<feature type="domain" description="Uracil-DNA glycosylase-like" evidence="12">
    <location>
        <begin position="34"/>
        <end position="188"/>
    </location>
</feature>
<dbReference type="SMART" id="SM00986">
    <property type="entry name" value="UDG"/>
    <property type="match status" value="1"/>
</dbReference>
<dbReference type="Pfam" id="PF03167">
    <property type="entry name" value="UDG"/>
    <property type="match status" value="1"/>
</dbReference>
<sequence>MVFTSYYSSWDELERAIRNCTRCPLHSYRKNAVPGEGSKESKIMFIGEAPGATEDEMGRPFVGVAGKLLTLALESAGLKRETVYITNVVKCRPPQNREPNDYEIESCRIYLESQILLLRPKIIITLGNIAGRTVFSLGKKPWSGVMRMRGRVYELKILGLDIRVLATLHPAAALYNPSLRDMLFNDLKKLKELLESMEKTLLEEPRQRVVEQASVKDREEKKSKRTIIDYIKRNSP</sequence>
<evidence type="ECO:0000256" key="6">
    <source>
        <dbReference type="ARBA" id="ARBA00022723"/>
    </source>
</evidence>
<dbReference type="InterPro" id="IPR051536">
    <property type="entry name" value="UDG_Type-4/5"/>
</dbReference>
<dbReference type="SUPFAM" id="SSF52141">
    <property type="entry name" value="Uracil-DNA glycosylase-like"/>
    <property type="match status" value="1"/>
</dbReference>
<dbReference type="EC" id="3.2.2.27" evidence="3"/>
<dbReference type="GO" id="GO:0004844">
    <property type="term" value="F:uracil DNA N-glycosylase activity"/>
    <property type="evidence" value="ECO:0007669"/>
    <property type="project" value="UniProtKB-EC"/>
</dbReference>
<evidence type="ECO:0000256" key="4">
    <source>
        <dbReference type="ARBA" id="ARBA00019403"/>
    </source>
</evidence>
<gene>
    <name evidence="13" type="ORF">ENO77_03310</name>
</gene>
<reference evidence="13" key="1">
    <citation type="journal article" date="2020" name="mSystems">
        <title>Genome- and Community-Level Interaction Insights into Carbon Utilization and Element Cycling Functions of Hydrothermarchaeota in Hydrothermal Sediment.</title>
        <authorList>
            <person name="Zhou Z."/>
            <person name="Liu Y."/>
            <person name="Xu W."/>
            <person name="Pan J."/>
            <person name="Luo Z.H."/>
            <person name="Li M."/>
        </authorList>
    </citation>
    <scope>NUCLEOTIDE SEQUENCE [LARGE SCALE GENOMIC DNA]</scope>
    <source>
        <strain evidence="13">SpSt-16</strain>
    </source>
</reference>
<dbReference type="GO" id="GO:0046872">
    <property type="term" value="F:metal ion binding"/>
    <property type="evidence" value="ECO:0007669"/>
    <property type="project" value="UniProtKB-KW"/>
</dbReference>
<evidence type="ECO:0000256" key="8">
    <source>
        <dbReference type="ARBA" id="ARBA00022801"/>
    </source>
</evidence>
<keyword evidence="10" id="KW-0411">Iron-sulfur</keyword>
<dbReference type="CDD" id="cd10030">
    <property type="entry name" value="UDG-F4_TTUDGA_SPO1dp_like"/>
    <property type="match status" value="1"/>
</dbReference>
<keyword evidence="8" id="KW-0378">Hydrolase</keyword>
<keyword evidence="6" id="KW-0479">Metal-binding</keyword>
<dbReference type="PANTHER" id="PTHR33693">
    <property type="entry name" value="TYPE-5 URACIL-DNA GLYCOSYLASE"/>
    <property type="match status" value="1"/>
</dbReference>
<comment type="similarity">
    <text evidence="2">Belongs to the uracil-DNA glycosylase (UDG) superfamily. Type 4 (UDGa) family.</text>
</comment>
<evidence type="ECO:0000256" key="9">
    <source>
        <dbReference type="ARBA" id="ARBA00023004"/>
    </source>
</evidence>
<name>A0A7C2ZCC5_9CREN</name>
<comment type="caution">
    <text evidence="13">The sequence shown here is derived from an EMBL/GenBank/DDBJ whole genome shotgun (WGS) entry which is preliminary data.</text>
</comment>
<protein>
    <recommendedName>
        <fullName evidence="4">Type-4 uracil-DNA glycosylase</fullName>
        <ecNumber evidence="3">3.2.2.27</ecNumber>
    </recommendedName>
</protein>
<dbReference type="InterPro" id="IPR053423">
    <property type="entry name" value="Type-4_UDG"/>
</dbReference>
<dbReference type="Gene3D" id="3.40.470.10">
    <property type="entry name" value="Uracil-DNA glycosylase-like domain"/>
    <property type="match status" value="1"/>
</dbReference>
<evidence type="ECO:0000256" key="7">
    <source>
        <dbReference type="ARBA" id="ARBA00022763"/>
    </source>
</evidence>
<dbReference type="InterPro" id="IPR036895">
    <property type="entry name" value="Uracil-DNA_glycosylase-like_sf"/>
</dbReference>
<dbReference type="InterPro" id="IPR005122">
    <property type="entry name" value="Uracil-DNA_glycosylase-like"/>
</dbReference>
<dbReference type="NCBIfam" id="TIGR00758">
    <property type="entry name" value="UDG_fam4"/>
    <property type="match status" value="1"/>
</dbReference>
<keyword evidence="9" id="KW-0408">Iron</keyword>
<proteinExistence type="inferred from homology"/>
<dbReference type="GO" id="GO:0006281">
    <property type="term" value="P:DNA repair"/>
    <property type="evidence" value="ECO:0007669"/>
    <property type="project" value="UniProtKB-KW"/>
</dbReference>
<evidence type="ECO:0000259" key="12">
    <source>
        <dbReference type="SMART" id="SM00986"/>
    </source>
</evidence>
<dbReference type="PANTHER" id="PTHR33693:SF1">
    <property type="entry name" value="TYPE-4 URACIL-DNA GLYCOSYLASE"/>
    <property type="match status" value="1"/>
</dbReference>
<dbReference type="InterPro" id="IPR005273">
    <property type="entry name" value="Ura-DNA_glyco_family4"/>
</dbReference>
<dbReference type="EMBL" id="DSGT01000009">
    <property type="protein sequence ID" value="HEW53176.1"/>
    <property type="molecule type" value="Genomic_DNA"/>
</dbReference>
<evidence type="ECO:0000256" key="11">
    <source>
        <dbReference type="ARBA" id="ARBA00023204"/>
    </source>
</evidence>
<keyword evidence="11" id="KW-0234">DNA repair</keyword>
<dbReference type="AlphaFoldDB" id="A0A7C2ZCC5"/>
<keyword evidence="7" id="KW-0227">DNA damage</keyword>
<dbReference type="SMART" id="SM00987">
    <property type="entry name" value="UreE_C"/>
    <property type="match status" value="1"/>
</dbReference>
<evidence type="ECO:0000256" key="5">
    <source>
        <dbReference type="ARBA" id="ARBA00022485"/>
    </source>
</evidence>
<evidence type="ECO:0000256" key="10">
    <source>
        <dbReference type="ARBA" id="ARBA00023014"/>
    </source>
</evidence>
<evidence type="ECO:0000256" key="2">
    <source>
        <dbReference type="ARBA" id="ARBA00006521"/>
    </source>
</evidence>
<evidence type="ECO:0000313" key="13">
    <source>
        <dbReference type="EMBL" id="HEW53176.1"/>
    </source>
</evidence>
<dbReference type="NCBIfam" id="NF040953">
    <property type="entry name" value="Arch_udg"/>
    <property type="match status" value="1"/>
</dbReference>
<evidence type="ECO:0000256" key="1">
    <source>
        <dbReference type="ARBA" id="ARBA00001400"/>
    </source>
</evidence>
<comment type="catalytic activity">
    <reaction evidence="1">
        <text>Hydrolyzes single-stranded DNA or mismatched double-stranded DNA and polynucleotides, releasing free uracil.</text>
        <dbReference type="EC" id="3.2.2.27"/>
    </reaction>
</comment>
<accession>A0A7C2ZCC5</accession>